<evidence type="ECO:0000313" key="1">
    <source>
        <dbReference type="EMBL" id="CAH3017177.1"/>
    </source>
</evidence>
<protein>
    <submittedName>
        <fullName evidence="1">Uncharacterized protein</fullName>
    </submittedName>
</protein>
<name>A0ABN8LMI1_9CNID</name>
<evidence type="ECO:0000313" key="2">
    <source>
        <dbReference type="Proteomes" id="UP001159427"/>
    </source>
</evidence>
<dbReference type="EMBL" id="CALNXI010000057">
    <property type="protein sequence ID" value="CAH3017177.1"/>
    <property type="molecule type" value="Genomic_DNA"/>
</dbReference>
<reference evidence="1 2" key="1">
    <citation type="submission" date="2022-05" db="EMBL/GenBank/DDBJ databases">
        <authorList>
            <consortium name="Genoscope - CEA"/>
            <person name="William W."/>
        </authorList>
    </citation>
    <scope>NUCLEOTIDE SEQUENCE [LARGE SCALE GENOMIC DNA]</scope>
</reference>
<organism evidence="1 2">
    <name type="scientific">Porites evermanni</name>
    <dbReference type="NCBI Taxonomy" id="104178"/>
    <lineage>
        <taxon>Eukaryota</taxon>
        <taxon>Metazoa</taxon>
        <taxon>Cnidaria</taxon>
        <taxon>Anthozoa</taxon>
        <taxon>Hexacorallia</taxon>
        <taxon>Scleractinia</taxon>
        <taxon>Fungiina</taxon>
        <taxon>Poritidae</taxon>
        <taxon>Porites</taxon>
    </lineage>
</organism>
<accession>A0ABN8LMI1</accession>
<sequence>MAVPALLAGGKTTALGGIGAVANYGTKKAFHSLSKRGTRTIGSEDLEEDDENNLAIAPMQQFISNIASIQKGIKRPATPKTPEIKQSPITPDITVTCYTSQIL</sequence>
<proteinExistence type="predicted"/>
<gene>
    <name evidence="1" type="ORF">PEVE_00036116</name>
</gene>
<dbReference type="Proteomes" id="UP001159427">
    <property type="component" value="Unassembled WGS sequence"/>
</dbReference>
<keyword evidence="2" id="KW-1185">Reference proteome</keyword>
<comment type="caution">
    <text evidence="1">The sequence shown here is derived from an EMBL/GenBank/DDBJ whole genome shotgun (WGS) entry which is preliminary data.</text>
</comment>